<comment type="subcellular location">
    <subcellularLocation>
        <location evidence="1">Membrane</location>
        <topology evidence="1">Multi-pass membrane protein</topology>
    </subcellularLocation>
</comment>
<evidence type="ECO:0000256" key="1">
    <source>
        <dbReference type="ARBA" id="ARBA00004141"/>
    </source>
</evidence>
<protein>
    <submittedName>
        <fullName evidence="9">GtrA-like protein</fullName>
    </submittedName>
</protein>
<dbReference type="PANTHER" id="PTHR38459">
    <property type="entry name" value="PROPHAGE BACTOPRENOL-LINKED GLUCOSE TRANSLOCASE HOMOLOG"/>
    <property type="match status" value="1"/>
</dbReference>
<evidence type="ECO:0000256" key="5">
    <source>
        <dbReference type="ARBA" id="ARBA00023136"/>
    </source>
</evidence>
<evidence type="ECO:0000256" key="4">
    <source>
        <dbReference type="ARBA" id="ARBA00022989"/>
    </source>
</evidence>
<dbReference type="AlphaFoldDB" id="A0A6J4S6V4"/>
<name>A0A6J4S6V4_9ACTN</name>
<proteinExistence type="inferred from homology"/>
<feature type="transmembrane region" description="Helical" evidence="7">
    <location>
        <begin position="29"/>
        <end position="50"/>
    </location>
</feature>
<evidence type="ECO:0000256" key="6">
    <source>
        <dbReference type="SAM" id="MobiDB-lite"/>
    </source>
</evidence>
<feature type="non-terminal residue" evidence="9">
    <location>
        <position position="182"/>
    </location>
</feature>
<dbReference type="GO" id="GO:0005886">
    <property type="term" value="C:plasma membrane"/>
    <property type="evidence" value="ECO:0007669"/>
    <property type="project" value="TreeGrafter"/>
</dbReference>
<evidence type="ECO:0000259" key="8">
    <source>
        <dbReference type="Pfam" id="PF04138"/>
    </source>
</evidence>
<dbReference type="PANTHER" id="PTHR38459:SF1">
    <property type="entry name" value="PROPHAGE BACTOPRENOL-LINKED GLUCOSE TRANSLOCASE HOMOLOG"/>
    <property type="match status" value="1"/>
</dbReference>
<dbReference type="Pfam" id="PF04138">
    <property type="entry name" value="GtrA_DPMS_TM"/>
    <property type="match status" value="1"/>
</dbReference>
<feature type="region of interest" description="Disordered" evidence="6">
    <location>
        <begin position="125"/>
        <end position="149"/>
    </location>
</feature>
<evidence type="ECO:0000256" key="7">
    <source>
        <dbReference type="SAM" id="Phobius"/>
    </source>
</evidence>
<evidence type="ECO:0000256" key="3">
    <source>
        <dbReference type="ARBA" id="ARBA00022692"/>
    </source>
</evidence>
<keyword evidence="3 7" id="KW-0812">Transmembrane</keyword>
<comment type="similarity">
    <text evidence="2">Belongs to the GtrA family.</text>
</comment>
<feature type="domain" description="GtrA/DPMS transmembrane" evidence="8">
    <location>
        <begin position="31"/>
        <end position="122"/>
    </location>
</feature>
<sequence>MRDEAATVDAPLLARPAVGLRTPANWLQLLRFGAVGASGYAVNLAVFALAMGALDLGHKTAATVAFLVAVTNNFGWNRHWTFRAGAGHAGFQAARFLAVSVAAFLLALAAAAVLLPAASAPAQTGSSAGSTAPGATVLKAPSNLDVPPRGRRLSARQVIRTAEAVPKIAALRREQPRSYSRA</sequence>
<keyword evidence="4 7" id="KW-1133">Transmembrane helix</keyword>
<evidence type="ECO:0000313" key="9">
    <source>
        <dbReference type="EMBL" id="CAA9490868.1"/>
    </source>
</evidence>
<dbReference type="InterPro" id="IPR007267">
    <property type="entry name" value="GtrA_DPMS_TM"/>
</dbReference>
<dbReference type="InterPro" id="IPR051401">
    <property type="entry name" value="GtrA_CellWall_Glycosyl"/>
</dbReference>
<dbReference type="EMBL" id="CADCVT010000134">
    <property type="protein sequence ID" value="CAA9490868.1"/>
    <property type="molecule type" value="Genomic_DNA"/>
</dbReference>
<feature type="transmembrane region" description="Helical" evidence="7">
    <location>
        <begin position="96"/>
        <end position="118"/>
    </location>
</feature>
<dbReference type="GO" id="GO:0000271">
    <property type="term" value="P:polysaccharide biosynthetic process"/>
    <property type="evidence" value="ECO:0007669"/>
    <property type="project" value="InterPro"/>
</dbReference>
<reference evidence="9" key="1">
    <citation type="submission" date="2020-02" db="EMBL/GenBank/DDBJ databases">
        <authorList>
            <person name="Meier V. D."/>
        </authorList>
    </citation>
    <scope>NUCLEOTIDE SEQUENCE</scope>
    <source>
        <strain evidence="9">AVDCRST_MAG85</strain>
    </source>
</reference>
<gene>
    <name evidence="9" type="ORF">AVDCRST_MAG85-1217</name>
</gene>
<evidence type="ECO:0000256" key="2">
    <source>
        <dbReference type="ARBA" id="ARBA00009399"/>
    </source>
</evidence>
<feature type="transmembrane region" description="Helical" evidence="7">
    <location>
        <begin position="56"/>
        <end position="75"/>
    </location>
</feature>
<organism evidence="9">
    <name type="scientific">uncultured Solirubrobacteraceae bacterium</name>
    <dbReference type="NCBI Taxonomy" id="1162706"/>
    <lineage>
        <taxon>Bacteria</taxon>
        <taxon>Bacillati</taxon>
        <taxon>Actinomycetota</taxon>
        <taxon>Thermoleophilia</taxon>
        <taxon>Solirubrobacterales</taxon>
        <taxon>Solirubrobacteraceae</taxon>
        <taxon>environmental samples</taxon>
    </lineage>
</organism>
<keyword evidence="5 7" id="KW-0472">Membrane</keyword>
<accession>A0A6J4S6V4</accession>